<dbReference type="PANTHER" id="PTHR23427:SF2">
    <property type="entry name" value="SURFEIT LOCUS PROTEIN 1"/>
    <property type="match status" value="1"/>
</dbReference>
<proteinExistence type="inferred from homology"/>
<organism evidence="7 8">
    <name type="scientific">Cryptococcus floricola</name>
    <dbReference type="NCBI Taxonomy" id="2591691"/>
    <lineage>
        <taxon>Eukaryota</taxon>
        <taxon>Fungi</taxon>
        <taxon>Dikarya</taxon>
        <taxon>Basidiomycota</taxon>
        <taxon>Agaricomycotina</taxon>
        <taxon>Tremellomycetes</taxon>
        <taxon>Tremellales</taxon>
        <taxon>Cryptococcaceae</taxon>
        <taxon>Cryptococcus</taxon>
    </lineage>
</organism>
<accession>A0A5D3APF0</accession>
<comment type="function">
    <text evidence="5">Probably involved in the biogenesis of the COX complex.</text>
</comment>
<evidence type="ECO:0000313" key="7">
    <source>
        <dbReference type="EMBL" id="TYJ52189.1"/>
    </source>
</evidence>
<feature type="region of interest" description="Disordered" evidence="6">
    <location>
        <begin position="17"/>
        <end position="51"/>
    </location>
</feature>
<evidence type="ECO:0000256" key="2">
    <source>
        <dbReference type="ARBA" id="ARBA00022692"/>
    </source>
</evidence>
<keyword evidence="2" id="KW-0812">Transmembrane</keyword>
<dbReference type="Pfam" id="PF02104">
    <property type="entry name" value="SURF1"/>
    <property type="match status" value="1"/>
</dbReference>
<dbReference type="AlphaFoldDB" id="A0A5D3APF0"/>
<dbReference type="GO" id="GO:0033617">
    <property type="term" value="P:mitochondrial respiratory chain complex IV assembly"/>
    <property type="evidence" value="ECO:0007669"/>
    <property type="project" value="TreeGrafter"/>
</dbReference>
<dbReference type="CDD" id="cd06662">
    <property type="entry name" value="SURF1"/>
    <property type="match status" value="1"/>
</dbReference>
<comment type="similarity">
    <text evidence="5">Belongs to the SURF1 family.</text>
</comment>
<keyword evidence="4" id="KW-0472">Membrane</keyword>
<dbReference type="EMBL" id="NIDF01000150">
    <property type="protein sequence ID" value="TYJ52189.1"/>
    <property type="molecule type" value="Genomic_DNA"/>
</dbReference>
<evidence type="ECO:0000256" key="6">
    <source>
        <dbReference type="SAM" id="MobiDB-lite"/>
    </source>
</evidence>
<gene>
    <name evidence="7" type="ORF">B9479_007204</name>
</gene>
<dbReference type="PANTHER" id="PTHR23427">
    <property type="entry name" value="SURFEIT LOCUS PROTEIN"/>
    <property type="match status" value="1"/>
</dbReference>
<sequence length="434" mass="47785">MSAPISSFRTLLASSSRSLRPTLKPRIQIRPSSSSSVPPPTGPRFTTAKPQSEWKKPTSILLMLVPFVTGYLGWWQIQRLRWKLDLIDEVDRNMEKPPMLLPSHINLAALPDFSFRRVLVKGQFSGPPILLGPHTYDGIAGYHLILPFHRSDGGSTILLNRGFITTTRATAIRNRSQSVPGLTADGQSTGEEVVIEGLLPKTGEKSSFTPDNKLETNEWFWKDVDLMAEVAGGSEQNVQAVLVDAIAEPDISPTLLMQQGTPVGRPPVVELRNQHAQYAAICRAPEAESKVGTVDVLELDLADLGSVQRVDLKELIAVAVHPDELSSFCVAVYSDAADRYDVGSLSTNLSNHLGTFAWVMSKAQWALAPLYFFPSEGALNQIRAGTLPFPEALELNVTPFNHVLEPRGDLVGEEGKKKAVELWEWCDEQGKEFQ</sequence>
<evidence type="ECO:0000256" key="3">
    <source>
        <dbReference type="ARBA" id="ARBA00022989"/>
    </source>
</evidence>
<comment type="caution">
    <text evidence="7">The sequence shown here is derived from an EMBL/GenBank/DDBJ whole genome shotgun (WGS) entry which is preliminary data.</text>
</comment>
<evidence type="ECO:0000256" key="1">
    <source>
        <dbReference type="ARBA" id="ARBA00004370"/>
    </source>
</evidence>
<keyword evidence="3" id="KW-1133">Transmembrane helix</keyword>
<evidence type="ECO:0000256" key="5">
    <source>
        <dbReference type="RuleBase" id="RU363076"/>
    </source>
</evidence>
<keyword evidence="5" id="KW-0999">Mitochondrion inner membrane</keyword>
<dbReference type="PROSITE" id="PS50895">
    <property type="entry name" value="SURF1"/>
    <property type="match status" value="1"/>
</dbReference>
<comment type="subcellular location">
    <subcellularLocation>
        <location evidence="1">Membrane</location>
    </subcellularLocation>
    <subcellularLocation>
        <location evidence="5">Mitochondrion inner membrane</location>
        <topology evidence="5">Multi-pass membrane protein</topology>
    </subcellularLocation>
</comment>
<dbReference type="InterPro" id="IPR002994">
    <property type="entry name" value="Surf1/Shy1"/>
</dbReference>
<name>A0A5D3APF0_9TREE</name>
<protein>
    <recommendedName>
        <fullName evidence="5">SURF1-like protein</fullName>
    </recommendedName>
</protein>
<evidence type="ECO:0000313" key="8">
    <source>
        <dbReference type="Proteomes" id="UP000322245"/>
    </source>
</evidence>
<dbReference type="GO" id="GO:0005743">
    <property type="term" value="C:mitochondrial inner membrane"/>
    <property type="evidence" value="ECO:0007669"/>
    <property type="project" value="UniProtKB-SubCell"/>
</dbReference>
<keyword evidence="8" id="KW-1185">Reference proteome</keyword>
<dbReference type="InterPro" id="IPR045214">
    <property type="entry name" value="Surf1/Surf4"/>
</dbReference>
<dbReference type="Proteomes" id="UP000322245">
    <property type="component" value="Unassembled WGS sequence"/>
</dbReference>
<keyword evidence="5" id="KW-0496">Mitochondrion</keyword>
<evidence type="ECO:0000256" key="4">
    <source>
        <dbReference type="ARBA" id="ARBA00023136"/>
    </source>
</evidence>
<reference evidence="7 8" key="1">
    <citation type="submission" date="2017-05" db="EMBL/GenBank/DDBJ databases">
        <title>The Genome Sequence of Tsuchiyaea wingfieldii DSM 27421.</title>
        <authorList>
            <person name="Cuomo C."/>
            <person name="Passer A."/>
            <person name="Billmyre B."/>
            <person name="Heitman J."/>
        </authorList>
    </citation>
    <scope>NUCLEOTIDE SEQUENCE [LARGE SCALE GENOMIC DNA]</scope>
    <source>
        <strain evidence="7 8">DSM 27421</strain>
    </source>
</reference>